<protein>
    <recommendedName>
        <fullName evidence="3">10 kDa chaperonin</fullName>
    </recommendedName>
</protein>
<reference evidence="2" key="1">
    <citation type="journal article" date="2015" name="Nature">
        <title>Complex archaea that bridge the gap between prokaryotes and eukaryotes.</title>
        <authorList>
            <person name="Spang A."/>
            <person name="Saw J.H."/>
            <person name="Jorgensen S.L."/>
            <person name="Zaremba-Niedzwiedzka K."/>
            <person name="Martijn J."/>
            <person name="Lind A.E."/>
            <person name="van Eijk R."/>
            <person name="Schleper C."/>
            <person name="Guy L."/>
            <person name="Ettema T.J."/>
        </authorList>
    </citation>
    <scope>NUCLEOTIDE SEQUENCE</scope>
</reference>
<dbReference type="InterPro" id="IPR020818">
    <property type="entry name" value="Chaperonin_GroES"/>
</dbReference>
<evidence type="ECO:0008006" key="3">
    <source>
        <dbReference type="Google" id="ProtNLM"/>
    </source>
</evidence>
<comment type="caution">
    <text evidence="2">The sequence shown here is derived from an EMBL/GenBank/DDBJ whole genome shotgun (WGS) entry which is preliminary data.</text>
</comment>
<evidence type="ECO:0000256" key="1">
    <source>
        <dbReference type="ARBA" id="ARBA00023186"/>
    </source>
</evidence>
<proteinExistence type="predicted"/>
<dbReference type="InterPro" id="IPR037124">
    <property type="entry name" value="Chaperonin_GroES_sf"/>
</dbReference>
<gene>
    <name evidence="2" type="ORF">LCGC14_2298430</name>
</gene>
<accession>A0A0F9DBQ9</accession>
<dbReference type="AlphaFoldDB" id="A0A0F9DBQ9"/>
<dbReference type="EMBL" id="LAZR01032347">
    <property type="protein sequence ID" value="KKL51146.1"/>
    <property type="molecule type" value="Genomic_DNA"/>
</dbReference>
<dbReference type="Gene3D" id="2.30.33.40">
    <property type="entry name" value="GroES chaperonin"/>
    <property type="match status" value="1"/>
</dbReference>
<dbReference type="Pfam" id="PF00166">
    <property type="entry name" value="Cpn10"/>
    <property type="match status" value="1"/>
</dbReference>
<sequence length="94" mass="10370">MIHPLGNRLLVKKVTVKETKVEMAGSGVKLDIPNTNERPTHKAEVVELGPEVDVDLIPAHALVLVTAFCGDEVEHDRELFHIINAEDVLAVIDR</sequence>
<keyword evidence="1" id="KW-0143">Chaperone</keyword>
<dbReference type="InterPro" id="IPR011032">
    <property type="entry name" value="GroES-like_sf"/>
</dbReference>
<name>A0A0F9DBQ9_9ZZZZ</name>
<dbReference type="PRINTS" id="PR00297">
    <property type="entry name" value="CHAPERONIN10"/>
</dbReference>
<dbReference type="GO" id="GO:0044183">
    <property type="term" value="F:protein folding chaperone"/>
    <property type="evidence" value="ECO:0007669"/>
    <property type="project" value="InterPro"/>
</dbReference>
<organism evidence="2">
    <name type="scientific">marine sediment metagenome</name>
    <dbReference type="NCBI Taxonomy" id="412755"/>
    <lineage>
        <taxon>unclassified sequences</taxon>
        <taxon>metagenomes</taxon>
        <taxon>ecological metagenomes</taxon>
    </lineage>
</organism>
<dbReference type="GO" id="GO:0005524">
    <property type="term" value="F:ATP binding"/>
    <property type="evidence" value="ECO:0007669"/>
    <property type="project" value="InterPro"/>
</dbReference>
<evidence type="ECO:0000313" key="2">
    <source>
        <dbReference type="EMBL" id="KKL51146.1"/>
    </source>
</evidence>
<dbReference type="SUPFAM" id="SSF50129">
    <property type="entry name" value="GroES-like"/>
    <property type="match status" value="1"/>
</dbReference>
<dbReference type="CDD" id="cd00320">
    <property type="entry name" value="cpn10"/>
    <property type="match status" value="1"/>
</dbReference>
<dbReference type="SMART" id="SM00883">
    <property type="entry name" value="Cpn10"/>
    <property type="match status" value="1"/>
</dbReference>